<organism evidence="7 8">
    <name type="scientific">Acidisarcina polymorpha</name>
    <dbReference type="NCBI Taxonomy" id="2211140"/>
    <lineage>
        <taxon>Bacteria</taxon>
        <taxon>Pseudomonadati</taxon>
        <taxon>Acidobacteriota</taxon>
        <taxon>Terriglobia</taxon>
        <taxon>Terriglobales</taxon>
        <taxon>Acidobacteriaceae</taxon>
        <taxon>Acidisarcina</taxon>
    </lineage>
</organism>
<keyword evidence="2" id="KW-0378">Hydrolase</keyword>
<dbReference type="PROSITE" id="PS01027">
    <property type="entry name" value="GLYCOSYL_HYDROL_F39"/>
    <property type="match status" value="1"/>
</dbReference>
<dbReference type="Proteomes" id="UP000253606">
    <property type="component" value="Chromosome"/>
</dbReference>
<comment type="similarity">
    <text evidence="1">Belongs to the glycosyl hydrolase 39 family.</text>
</comment>
<dbReference type="PRINTS" id="PR00745">
    <property type="entry name" value="GLHYDRLASE39"/>
</dbReference>
<evidence type="ECO:0000313" key="7">
    <source>
        <dbReference type="EMBL" id="AXC12885.1"/>
    </source>
</evidence>
<dbReference type="Gene3D" id="3.20.20.80">
    <property type="entry name" value="Glycosidases"/>
    <property type="match status" value="1"/>
</dbReference>
<sequence length="501" mass="55967">MRPRCLELILVLLGSFAGLTAAPAQSATETIAIDAQSPATPFPHFWEQMFGSGRAELTMRDSYRRDLREVKKITGFQYVRFHAILHDELGVYDEDAHGKPVYDFSYVDQIYDGLLANGVKPFVEISFMPKKLALRQDLHPFWYKQVVSPPKDYSKWDGLITAFAQHLIDRYGVDEVATWYFEVWNEPNIDFWTGRPAQQTYFELYDHTARALKAVNQKIRVGGPATAQAAWVDAIIAHATADKVPLDFVSTHVYGNDVSQDVFGDKRPIAPHQMVCAAVKKVHDQIQASAMPTIPLIWSEYNATYANESPITDSIYMGPWLADTIRQCDGMVNVMSYWTFSDVFEEQGPVKQPFYGGYGLIAAGGIPKPAFDAFELLHHLGDERLASTNSDLLITRHKDGSLTIALWNLVEPGKTAPDKSFHLDFRGLSPQAVAAISRVDSRHGDTLAAYKQMGSPQYPTRQQIEELRRAAEVGRPGTEKLDQGSLTVTVPASGLAVIDIR</sequence>
<dbReference type="InterPro" id="IPR000514">
    <property type="entry name" value="Glyco_hydro_39"/>
</dbReference>
<dbReference type="RefSeq" id="WP_114207993.1">
    <property type="nucleotide sequence ID" value="NZ_CP030840.1"/>
</dbReference>
<keyword evidence="5" id="KW-0732">Signal</keyword>
<evidence type="ECO:0000256" key="3">
    <source>
        <dbReference type="ARBA" id="ARBA00023295"/>
    </source>
</evidence>
<gene>
    <name evidence="7" type="ORF">ACPOL_3600</name>
</gene>
<dbReference type="Gene3D" id="2.60.40.1500">
    <property type="entry name" value="Glycosyl hydrolase domain, family 39"/>
    <property type="match status" value="1"/>
</dbReference>
<dbReference type="EMBL" id="CP030840">
    <property type="protein sequence ID" value="AXC12885.1"/>
    <property type="molecule type" value="Genomic_DNA"/>
</dbReference>
<dbReference type="PANTHER" id="PTHR12631">
    <property type="entry name" value="ALPHA-L-IDURONIDASE"/>
    <property type="match status" value="1"/>
</dbReference>
<dbReference type="AlphaFoldDB" id="A0A2Z5G2K0"/>
<name>A0A2Z5G2K0_9BACT</name>
<dbReference type="SUPFAM" id="SSF51445">
    <property type="entry name" value="(Trans)glycosidases"/>
    <property type="match status" value="1"/>
</dbReference>
<dbReference type="InterPro" id="IPR049165">
    <property type="entry name" value="GH39_as"/>
</dbReference>
<feature type="active site" description="Proton donor" evidence="4">
    <location>
        <position position="186"/>
    </location>
</feature>
<evidence type="ECO:0000256" key="2">
    <source>
        <dbReference type="ARBA" id="ARBA00022801"/>
    </source>
</evidence>
<evidence type="ECO:0000313" key="8">
    <source>
        <dbReference type="Proteomes" id="UP000253606"/>
    </source>
</evidence>
<reference evidence="7 8" key="1">
    <citation type="journal article" date="2018" name="Front. Microbiol.">
        <title>Hydrolytic Capabilities as a Key to Environmental Success: Chitinolytic and Cellulolytic Acidobacteria From Acidic Sub-arctic Soils and Boreal Peatlands.</title>
        <authorList>
            <person name="Belova S.E."/>
            <person name="Ravin N.V."/>
            <person name="Pankratov T.A."/>
            <person name="Rakitin A.L."/>
            <person name="Ivanova A.A."/>
            <person name="Beletsky A.V."/>
            <person name="Mardanov A.V."/>
            <person name="Sinninghe Damste J.S."/>
            <person name="Dedysh S.N."/>
        </authorList>
    </citation>
    <scope>NUCLEOTIDE SEQUENCE [LARGE SCALE GENOMIC DNA]</scope>
    <source>
        <strain evidence="7 8">SBC82</strain>
    </source>
</reference>
<dbReference type="InterPro" id="IPR049166">
    <property type="entry name" value="GH39_cat"/>
</dbReference>
<evidence type="ECO:0000256" key="1">
    <source>
        <dbReference type="ARBA" id="ARBA00008875"/>
    </source>
</evidence>
<accession>A0A2Z5G2K0</accession>
<feature type="domain" description="Glycosyl hydrolases family 39 N-terminal catalytic" evidence="6">
    <location>
        <begin position="31"/>
        <end position="472"/>
    </location>
</feature>
<dbReference type="OrthoDB" id="9776971at2"/>
<dbReference type="Pfam" id="PF01229">
    <property type="entry name" value="Glyco_hydro_39"/>
    <property type="match status" value="1"/>
</dbReference>
<evidence type="ECO:0000259" key="6">
    <source>
        <dbReference type="Pfam" id="PF01229"/>
    </source>
</evidence>
<keyword evidence="3" id="KW-0326">Glycosidase</keyword>
<dbReference type="KEGG" id="abas:ACPOL_3600"/>
<dbReference type="PANTHER" id="PTHR12631:SF10">
    <property type="entry name" value="BETA-XYLOSIDASE-LIKE PROTEIN-RELATED"/>
    <property type="match status" value="1"/>
</dbReference>
<feature type="signal peptide" evidence="5">
    <location>
        <begin position="1"/>
        <end position="26"/>
    </location>
</feature>
<dbReference type="InterPro" id="IPR017853">
    <property type="entry name" value="GH"/>
</dbReference>
<dbReference type="GO" id="GO:0005975">
    <property type="term" value="P:carbohydrate metabolic process"/>
    <property type="evidence" value="ECO:0007669"/>
    <property type="project" value="InterPro"/>
</dbReference>
<dbReference type="InterPro" id="IPR051923">
    <property type="entry name" value="Glycosyl_Hydrolase_39"/>
</dbReference>
<protein>
    <submittedName>
        <fullName evidence="7">Beta-xylosidase</fullName>
    </submittedName>
</protein>
<keyword evidence="8" id="KW-1185">Reference proteome</keyword>
<dbReference type="SUPFAM" id="SSF51011">
    <property type="entry name" value="Glycosyl hydrolase domain"/>
    <property type="match status" value="1"/>
</dbReference>
<evidence type="ECO:0000256" key="5">
    <source>
        <dbReference type="SAM" id="SignalP"/>
    </source>
</evidence>
<evidence type="ECO:0000256" key="4">
    <source>
        <dbReference type="PIRSR" id="PIRSR600514-1"/>
    </source>
</evidence>
<proteinExistence type="inferred from homology"/>
<feature type="chain" id="PRO_5016344162" evidence="5">
    <location>
        <begin position="27"/>
        <end position="501"/>
    </location>
</feature>
<dbReference type="GO" id="GO:0004553">
    <property type="term" value="F:hydrolase activity, hydrolyzing O-glycosyl compounds"/>
    <property type="evidence" value="ECO:0007669"/>
    <property type="project" value="InterPro"/>
</dbReference>